<keyword evidence="4" id="KW-1185">Reference proteome</keyword>
<sequence>MNAISKLQYGNRFGDDVTKIARMSLSVAASSSDAQIAQAKYSNWFRGEDSKPEPMATSSRKFRRITAEMAIAEVAAATKENLSILGNDASDLFTSKLPAGHKMRKAIRSSILQGIPYLGTCKFGEIITDRGQDRYGVTQIFIANFDGNLDTTEGANFYDPSSREFDQMFYGVHIIVDRFGNPLGFNRDRGKNGIAFKTKDITKAFYSIASTSTGLSVEALQERAFPIKKAVR</sequence>
<proteinExistence type="predicted"/>
<gene>
    <name evidence="1" type="ORF">RTCCBAU85039_4113</name>
    <name evidence="2" type="ORF">SAMN05216228_102026</name>
</gene>
<dbReference type="Proteomes" id="UP000198939">
    <property type="component" value="Unassembled WGS sequence"/>
</dbReference>
<dbReference type="EMBL" id="FNXB01000022">
    <property type="protein sequence ID" value="SEI06178.1"/>
    <property type="molecule type" value="Genomic_DNA"/>
</dbReference>
<dbReference type="EMBL" id="FOCV01000020">
    <property type="protein sequence ID" value="SEO58897.1"/>
    <property type="molecule type" value="Genomic_DNA"/>
</dbReference>
<reference evidence="3" key="3">
    <citation type="submission" date="2016-10" db="EMBL/GenBank/DDBJ databases">
        <authorList>
            <person name="Wibberg D."/>
        </authorList>
    </citation>
    <scope>NUCLEOTIDE SEQUENCE [LARGE SCALE GENOMIC DNA]</scope>
</reference>
<name>A0A1H8QY14_9HYPH</name>
<dbReference type="AlphaFoldDB" id="A0A1H8QY14"/>
<evidence type="ECO:0000313" key="1">
    <source>
        <dbReference type="EMBL" id="SEI06178.1"/>
    </source>
</evidence>
<evidence type="ECO:0000313" key="2">
    <source>
        <dbReference type="EMBL" id="SEO58897.1"/>
    </source>
</evidence>
<evidence type="ECO:0000313" key="3">
    <source>
        <dbReference type="Proteomes" id="UP000183063"/>
    </source>
</evidence>
<dbReference type="RefSeq" id="WP_072378121.1">
    <property type="nucleotide sequence ID" value="NZ_FNXB01000022.1"/>
</dbReference>
<reference evidence="2 4" key="1">
    <citation type="submission" date="2016-10" db="EMBL/GenBank/DDBJ databases">
        <authorList>
            <person name="Varghese N."/>
            <person name="Submissions S."/>
        </authorList>
    </citation>
    <scope>NUCLEOTIDE SEQUENCE [LARGE SCALE GENOMIC DNA]</scope>
    <source>
        <strain evidence="2 4">CGMCC 1.7071</strain>
    </source>
</reference>
<dbReference type="Proteomes" id="UP000183063">
    <property type="component" value="Unassembled WGS sequence"/>
</dbReference>
<dbReference type="OrthoDB" id="8360769at2"/>
<reference evidence="1" key="2">
    <citation type="submission" date="2016-10" db="EMBL/GenBank/DDBJ databases">
        <authorList>
            <person name="de Groot N.N."/>
        </authorList>
    </citation>
    <scope>NUCLEOTIDE SEQUENCE [LARGE SCALE GENOMIC DNA]</scope>
    <source>
        <strain evidence="1">CCBAU85039</strain>
    </source>
</reference>
<organism evidence="1 3">
    <name type="scientific">Rhizobium tibeticum</name>
    <dbReference type="NCBI Taxonomy" id="501024"/>
    <lineage>
        <taxon>Bacteria</taxon>
        <taxon>Pseudomonadati</taxon>
        <taxon>Pseudomonadota</taxon>
        <taxon>Alphaproteobacteria</taxon>
        <taxon>Hyphomicrobiales</taxon>
        <taxon>Rhizobiaceae</taxon>
        <taxon>Rhizobium/Agrobacterium group</taxon>
        <taxon>Rhizobium</taxon>
    </lineage>
</organism>
<protein>
    <submittedName>
        <fullName evidence="1">Uncharacterized protein</fullName>
    </submittedName>
</protein>
<accession>A0A1H8QY14</accession>
<evidence type="ECO:0000313" key="4">
    <source>
        <dbReference type="Proteomes" id="UP000198939"/>
    </source>
</evidence>